<feature type="region of interest" description="Disordered" evidence="1">
    <location>
        <begin position="108"/>
        <end position="136"/>
    </location>
</feature>
<dbReference type="KEGG" id="kmn:HW532_13930"/>
<protein>
    <submittedName>
        <fullName evidence="2">Uncharacterized protein</fullName>
    </submittedName>
</protein>
<dbReference type="Proteomes" id="UP000593594">
    <property type="component" value="Chromosome"/>
</dbReference>
<accession>A0A7S8C5C7</accession>
<dbReference type="RefSeq" id="WP_213161053.1">
    <property type="nucleotide sequence ID" value="NZ_CP058214.1"/>
</dbReference>
<dbReference type="EMBL" id="CP058214">
    <property type="protein sequence ID" value="QPC43690.1"/>
    <property type="molecule type" value="Genomic_DNA"/>
</dbReference>
<evidence type="ECO:0000313" key="2">
    <source>
        <dbReference type="EMBL" id="QPC43690.1"/>
    </source>
</evidence>
<reference evidence="2 3" key="1">
    <citation type="submission" date="2020-06" db="EMBL/GenBank/DDBJ databases">
        <title>Genome sequence of 2 isolates from Red Sea Mangroves.</title>
        <authorList>
            <person name="Sefrji F."/>
            <person name="Michoud G."/>
            <person name="Merlino G."/>
            <person name="Daffonchio D."/>
        </authorList>
    </citation>
    <scope>NUCLEOTIDE SEQUENCE [LARGE SCALE GENOMIC DNA]</scope>
    <source>
        <strain evidence="2 3">R1DC25</strain>
    </source>
</reference>
<dbReference type="AlphaFoldDB" id="A0A7S8C5C7"/>
<organism evidence="2 3">
    <name type="scientific">Kaustia mangrovi</name>
    <dbReference type="NCBI Taxonomy" id="2593653"/>
    <lineage>
        <taxon>Bacteria</taxon>
        <taxon>Pseudomonadati</taxon>
        <taxon>Pseudomonadota</taxon>
        <taxon>Alphaproteobacteria</taxon>
        <taxon>Hyphomicrobiales</taxon>
        <taxon>Parvibaculaceae</taxon>
        <taxon>Kaustia</taxon>
    </lineage>
</organism>
<evidence type="ECO:0000313" key="3">
    <source>
        <dbReference type="Proteomes" id="UP000593594"/>
    </source>
</evidence>
<proteinExistence type="predicted"/>
<keyword evidence="3" id="KW-1185">Reference proteome</keyword>
<gene>
    <name evidence="2" type="ORF">HW532_13930</name>
</gene>
<evidence type="ECO:0000256" key="1">
    <source>
        <dbReference type="SAM" id="MobiDB-lite"/>
    </source>
</evidence>
<sequence>MVAAHPGGGPGLVEAVARTLAARPETADDFCAVAAAGTRNVRGAIGAGMAQGVRLLYSTNNIPSAWLVHWTACAARGCRNAPAASYAAAMGRDSCRLALQCPAPFGPHRQTGTRRLRSGMTPLGIGGGSPGLASPN</sequence>
<name>A0A7S8C5C7_9HYPH</name>